<protein>
    <submittedName>
        <fullName evidence="2">Uncharacterized protein</fullName>
    </submittedName>
</protein>
<dbReference type="InterPro" id="IPR009737">
    <property type="entry name" value="Aim32/Apd1-like"/>
</dbReference>
<dbReference type="AlphaFoldDB" id="A0A8H5LVB5"/>
<accession>A0A8H5LVB5</accession>
<dbReference type="Proteomes" id="UP000565441">
    <property type="component" value="Unassembled WGS sequence"/>
</dbReference>
<dbReference type="InterPro" id="IPR012341">
    <property type="entry name" value="6hp_glycosidase-like_sf"/>
</dbReference>
<name>A0A8H5LVB5_9AGAR</name>
<dbReference type="GO" id="GO:0003824">
    <property type="term" value="F:catalytic activity"/>
    <property type="evidence" value="ECO:0007669"/>
    <property type="project" value="UniProtKB-ARBA"/>
</dbReference>
<evidence type="ECO:0000256" key="1">
    <source>
        <dbReference type="SAM" id="MobiDB-lite"/>
    </source>
</evidence>
<sequence>MILTIASRQSTTPHFEIHGATPQRLHRHDFPKFEILKIYKIYTVMSLPSRPLTRVFAGKSFATTLPQSTTASSSAKEEKPLFGTVLSHRSYIFLHAPKPPASFPPRVSTPLQRALQLKVMKWGGVVNFSWFGPEQQASNSERTSATAFSTLGGRLEIPEITLKNLDDVEEKLRKHVEGPIVKETSEELHLYVCTHGARDCRCGNTGGAVVKVLREEVARRAKMDPSGIASRVKVGEVGHVGGHQYAANMLVYPHGDCGARIIIDRRSLVNRFNPTRNAFNVRNATTPMQVGNGNFAFGADVTGLQTLLPFAIMSSWGWKNDSLPPGKTVKDVEEYKGVSWLNHGRPVEYDFGGGNPVEQWLISNPNRVNLGRVGLVFWSAAGGRLEVSEQDFSKMHQELDLWTGKLTSRFLFRGVEVTVGTVAADETSSVGVTIRSSLLQDRRLGIFLDFPWNDGKAKFSAPFVGNWNAKANHTTALEKHGARSARIVHTLDSAIFDTTVAGDRFIILRDLPTNHRYNVRPLGKLSTLSITMDYSIHSSMGALLDAKWLCGCIDWFDGSSGRRTATTNHLIPYLMRVNEAGNTPPQESGLVNNGWYGKFHMEMYFWHSAHWALWNNWDLLRRSSDVYARFLDSSKQRAQKQQGWTSGARWPKMTDPSGRSAPGQINNLLIWQQPHPLIFALYEYRAFPVRKTLEKWRDVVRETANWMVAFAWHNATTGVYDLGPPLYVVSEDTSPNATQNPALELAYWRLGLGIASTWMAKLGEDIPGKWADVASNLAKLPTNDGTYAIYESIESDFWMNPAYTSDHPAFVGLHGWLPPTADLNVTMAKATAKKVWTHWNITDCWGWDFPMLAMSAARNGDRDKAIEWLLHPLFAFDDVGMPVGG</sequence>
<dbReference type="GO" id="GO:0005975">
    <property type="term" value="P:carbohydrate metabolic process"/>
    <property type="evidence" value="ECO:0007669"/>
    <property type="project" value="InterPro"/>
</dbReference>
<feature type="region of interest" description="Disordered" evidence="1">
    <location>
        <begin position="638"/>
        <end position="659"/>
    </location>
</feature>
<proteinExistence type="predicted"/>
<dbReference type="OrthoDB" id="3534988at2759"/>
<keyword evidence="3" id="KW-1185">Reference proteome</keyword>
<dbReference type="Gene3D" id="3.40.30.10">
    <property type="entry name" value="Glutaredoxin"/>
    <property type="match status" value="1"/>
</dbReference>
<dbReference type="InterPro" id="IPR008928">
    <property type="entry name" value="6-hairpin_glycosidase_sf"/>
</dbReference>
<evidence type="ECO:0000313" key="2">
    <source>
        <dbReference type="EMBL" id="KAF5370912.1"/>
    </source>
</evidence>
<dbReference type="SUPFAM" id="SSF52833">
    <property type="entry name" value="Thioredoxin-like"/>
    <property type="match status" value="1"/>
</dbReference>
<organism evidence="2 3">
    <name type="scientific">Tricholomella constricta</name>
    <dbReference type="NCBI Taxonomy" id="117010"/>
    <lineage>
        <taxon>Eukaryota</taxon>
        <taxon>Fungi</taxon>
        <taxon>Dikarya</taxon>
        <taxon>Basidiomycota</taxon>
        <taxon>Agaricomycotina</taxon>
        <taxon>Agaricomycetes</taxon>
        <taxon>Agaricomycetidae</taxon>
        <taxon>Agaricales</taxon>
        <taxon>Tricholomatineae</taxon>
        <taxon>Lyophyllaceae</taxon>
        <taxon>Tricholomella</taxon>
    </lineage>
</organism>
<dbReference type="PANTHER" id="PTHR31902">
    <property type="entry name" value="ACTIN PATCHES DISTAL PROTEIN 1"/>
    <property type="match status" value="1"/>
</dbReference>
<comment type="caution">
    <text evidence="2">The sequence shown here is derived from an EMBL/GenBank/DDBJ whole genome shotgun (WGS) entry which is preliminary data.</text>
</comment>
<dbReference type="EMBL" id="JAACJP010000050">
    <property type="protein sequence ID" value="KAF5370912.1"/>
    <property type="molecule type" value="Genomic_DNA"/>
</dbReference>
<dbReference type="Pfam" id="PF06999">
    <property type="entry name" value="Suc_Fer-like"/>
    <property type="match status" value="1"/>
</dbReference>
<dbReference type="InterPro" id="IPR036249">
    <property type="entry name" value="Thioredoxin-like_sf"/>
</dbReference>
<gene>
    <name evidence="2" type="ORF">D9615_009788</name>
</gene>
<dbReference type="Gene3D" id="1.50.10.10">
    <property type="match status" value="1"/>
</dbReference>
<reference evidence="2 3" key="1">
    <citation type="journal article" date="2020" name="ISME J.">
        <title>Uncovering the hidden diversity of litter-decomposition mechanisms in mushroom-forming fungi.</title>
        <authorList>
            <person name="Floudas D."/>
            <person name="Bentzer J."/>
            <person name="Ahren D."/>
            <person name="Johansson T."/>
            <person name="Persson P."/>
            <person name="Tunlid A."/>
        </authorList>
    </citation>
    <scope>NUCLEOTIDE SEQUENCE [LARGE SCALE GENOMIC DNA]</scope>
    <source>
        <strain evidence="2 3">CBS 661.87</strain>
    </source>
</reference>
<dbReference type="SUPFAM" id="SSF48208">
    <property type="entry name" value="Six-hairpin glycosidases"/>
    <property type="match status" value="1"/>
</dbReference>
<evidence type="ECO:0000313" key="3">
    <source>
        <dbReference type="Proteomes" id="UP000565441"/>
    </source>
</evidence>